<dbReference type="Gene3D" id="3.40.1010.10">
    <property type="entry name" value="Cobalt-precorrin-4 Transmethylase, Domain 1"/>
    <property type="match status" value="1"/>
</dbReference>
<dbReference type="RefSeq" id="WP_095416067.1">
    <property type="nucleotide sequence ID" value="NZ_CP018477.1"/>
</dbReference>
<keyword evidence="3" id="KW-0949">S-adenosyl-L-methionine</keyword>
<dbReference type="EMBL" id="CP018477">
    <property type="protein sequence ID" value="ASV76235.1"/>
    <property type="molecule type" value="Genomic_DNA"/>
</dbReference>
<dbReference type="GO" id="GO:0046026">
    <property type="term" value="F:precorrin-4 C11-methyltransferase activity"/>
    <property type="evidence" value="ECO:0007669"/>
    <property type="project" value="UniProtKB-EC"/>
</dbReference>
<evidence type="ECO:0000259" key="4">
    <source>
        <dbReference type="Pfam" id="PF00590"/>
    </source>
</evidence>
<dbReference type="InterPro" id="IPR014777">
    <property type="entry name" value="4pyrrole_Mease_sub1"/>
</dbReference>
<keyword evidence="6" id="KW-1185">Reference proteome</keyword>
<evidence type="ECO:0000256" key="1">
    <source>
        <dbReference type="ARBA" id="ARBA00022603"/>
    </source>
</evidence>
<dbReference type="CDD" id="cd11724">
    <property type="entry name" value="TP_methylase"/>
    <property type="match status" value="1"/>
</dbReference>
<accession>A0A286RJU2</accession>
<feature type="domain" description="Tetrapyrrole methylase" evidence="4">
    <location>
        <begin position="29"/>
        <end position="252"/>
    </location>
</feature>
<dbReference type="InterPro" id="IPR050161">
    <property type="entry name" value="Siro_Cobalamin_biosynth"/>
</dbReference>
<proteinExistence type="predicted"/>
<organism evidence="5 6">
    <name type="scientific">Thermogutta terrifontis</name>
    <dbReference type="NCBI Taxonomy" id="1331910"/>
    <lineage>
        <taxon>Bacteria</taxon>
        <taxon>Pseudomonadati</taxon>
        <taxon>Planctomycetota</taxon>
        <taxon>Planctomycetia</taxon>
        <taxon>Pirellulales</taxon>
        <taxon>Thermoguttaceae</taxon>
        <taxon>Thermogutta</taxon>
    </lineage>
</organism>
<evidence type="ECO:0000313" key="5">
    <source>
        <dbReference type="EMBL" id="ASV76235.1"/>
    </source>
</evidence>
<protein>
    <submittedName>
        <fullName evidence="5">Cobalt-precorrin-4 C11-methyltransferase</fullName>
        <ecNumber evidence="5">2.1.1.133</ecNumber>
    </submittedName>
</protein>
<dbReference type="InterPro" id="IPR014776">
    <property type="entry name" value="4pyrrole_Mease_sub2"/>
</dbReference>
<keyword evidence="2 5" id="KW-0808">Transferase</keyword>
<evidence type="ECO:0000256" key="2">
    <source>
        <dbReference type="ARBA" id="ARBA00022679"/>
    </source>
</evidence>
<keyword evidence="1 5" id="KW-0489">Methyltransferase</keyword>
<dbReference type="SUPFAM" id="SSF53790">
    <property type="entry name" value="Tetrapyrrole methylase"/>
    <property type="match status" value="1"/>
</dbReference>
<gene>
    <name evidence="5" type="ORF">THTE_3634</name>
</gene>
<dbReference type="Gene3D" id="3.30.950.10">
    <property type="entry name" value="Methyltransferase, Cobalt-precorrin-4 Transmethylase, Domain 2"/>
    <property type="match status" value="1"/>
</dbReference>
<evidence type="ECO:0000313" key="6">
    <source>
        <dbReference type="Proteomes" id="UP000215086"/>
    </source>
</evidence>
<dbReference type="EC" id="2.1.1.133" evidence="5"/>
<reference evidence="5 6" key="1">
    <citation type="journal article" name="Front. Microbiol.">
        <title>Sugar Metabolism of the First Thermophilic Planctomycete Thermogutta terrifontis: Comparative Genomic and Transcriptomic Approaches.</title>
        <authorList>
            <person name="Elcheninov A.G."/>
            <person name="Menzel P."/>
            <person name="Gudbergsdottir S.R."/>
            <person name="Slesarev A.I."/>
            <person name="Kadnikov V.V."/>
            <person name="Krogh A."/>
            <person name="Bonch-Osmolovskaya E.A."/>
            <person name="Peng X."/>
            <person name="Kublanov I.V."/>
        </authorList>
    </citation>
    <scope>NUCLEOTIDE SEQUENCE [LARGE SCALE GENOMIC DNA]</scope>
    <source>
        <strain evidence="5 6">R1</strain>
    </source>
</reference>
<dbReference type="GO" id="GO:0032259">
    <property type="term" value="P:methylation"/>
    <property type="evidence" value="ECO:0007669"/>
    <property type="project" value="UniProtKB-KW"/>
</dbReference>
<evidence type="ECO:0000256" key="3">
    <source>
        <dbReference type="ARBA" id="ARBA00022691"/>
    </source>
</evidence>
<dbReference type="InterPro" id="IPR035996">
    <property type="entry name" value="4pyrrol_Methylase_sf"/>
</dbReference>
<sequence>MKRPLTILLWVCWIGWSWSVFAELPRSSLYLVGVGPGDPDLITLRAVEAIRHADVIYCTDGLEKKFSDYLTGKQVITGYWRLFEYYGQDINSLPEAEQPRARALAEKRNAFISQVRQAVGQGKVVAILDSGDPLIYGPWAWCLEEFTDLNPVVVPGVSCFNAGNAALRRGVTNAPKTKSVILTANDWPGKTDTVESLSVHRATMVIFTMRAEFDYFIEKLKTHYPPDTPVAIVKYAGYQEKEDVIEGTLATIRDKVDPKSLPFEYLIYVGDFLTYRQKSPATTSVSNAPAMQSVSSGASVSTH</sequence>
<dbReference type="OrthoDB" id="9815856at2"/>
<dbReference type="Proteomes" id="UP000215086">
    <property type="component" value="Chromosome"/>
</dbReference>
<dbReference type="KEGG" id="ttf:THTE_3634"/>
<dbReference type="InterPro" id="IPR000878">
    <property type="entry name" value="4pyrrol_Mease"/>
</dbReference>
<dbReference type="AlphaFoldDB" id="A0A286RJU2"/>
<dbReference type="PANTHER" id="PTHR45790">
    <property type="entry name" value="SIROHEME SYNTHASE-RELATED"/>
    <property type="match status" value="1"/>
</dbReference>
<dbReference type="Pfam" id="PF00590">
    <property type="entry name" value="TP_methylase"/>
    <property type="match status" value="1"/>
</dbReference>
<name>A0A286RJU2_9BACT</name>